<dbReference type="AlphaFoldDB" id="A0A0J6FT81"/>
<dbReference type="RefSeq" id="WP_048312669.1">
    <property type="nucleotide sequence ID" value="NZ_CP119526.1"/>
</dbReference>
<dbReference type="STRING" id="157733.AB986_17095"/>
<evidence type="ECO:0000313" key="1">
    <source>
        <dbReference type="EMBL" id="KMM37557.1"/>
    </source>
</evidence>
<accession>A0A0J6FT81</accession>
<dbReference type="GeneID" id="301326374"/>
<dbReference type="Proteomes" id="UP000035996">
    <property type="component" value="Unassembled WGS sequence"/>
</dbReference>
<dbReference type="NCBIfam" id="TIGR02894">
    <property type="entry name" value="DNA_bind_RsfA"/>
    <property type="match status" value="1"/>
</dbReference>
<dbReference type="InterPro" id="IPR014243">
    <property type="entry name" value="RsfA-like"/>
</dbReference>
<comment type="caution">
    <text evidence="1">The sequence shown here is derived from an EMBL/GenBank/DDBJ whole genome shotgun (WGS) entry which is preliminary data.</text>
</comment>
<name>A0A0J6FT81_9BACL</name>
<reference evidence="1" key="1">
    <citation type="submission" date="2015-06" db="EMBL/GenBank/DDBJ databases">
        <authorList>
            <person name="Liu B."/>
            <person name="Wang J."/>
            <person name="Zhu Y."/>
            <person name="Liu G."/>
            <person name="Chen Q."/>
            <person name="Zheng C."/>
            <person name="Che J."/>
            <person name="Ge C."/>
            <person name="Shi H."/>
            <person name="Pan Z."/>
            <person name="Liu X."/>
        </authorList>
    </citation>
    <scope>NUCLEOTIDE SEQUENCE [LARGE SCALE GENOMIC DNA]</scope>
    <source>
        <strain evidence="1">DSM 16346</strain>
    </source>
</reference>
<organism evidence="1 2">
    <name type="scientific">Guptibacillus hwajinpoensis</name>
    <dbReference type="NCBI Taxonomy" id="208199"/>
    <lineage>
        <taxon>Bacteria</taxon>
        <taxon>Bacillati</taxon>
        <taxon>Bacillota</taxon>
        <taxon>Bacilli</taxon>
        <taxon>Bacillales</taxon>
        <taxon>Guptibacillaceae</taxon>
        <taxon>Guptibacillus</taxon>
    </lineage>
</organism>
<sequence length="220" mass="25985">MKVRQDAWSHEDDLMLAETVLRHVREGSTQLKAFDEVGDRLSRTSAAVGFRWNAIVRERYEQALKLAKKQRKEMKRAELRQPTYTESEKRPPIMKREQLSQTMNEEVKETQQVTTQKQMTMRDVISYLSNLEQSASGTSRLRTNLEKLELENEHLTEQNTLLHQRIKTLENEQQVMKEDYQSLIQIMDRARRMVVLNDNEEHNVPAFKMDKNGNLEKLAR</sequence>
<dbReference type="PATRIC" id="fig|157733.3.peg.1511"/>
<dbReference type="OrthoDB" id="2845592at2"/>
<dbReference type="PANTHER" id="PTHR41302:SF1">
    <property type="entry name" value="PRESPORE-SPECIFIC TRANSCRIPTIONAL REGULATOR RSFA"/>
    <property type="match status" value="1"/>
</dbReference>
<dbReference type="PANTHER" id="PTHR41302">
    <property type="entry name" value="PRESPORE-SPECIFIC TRANSCRIPTIONAL REGULATOR RSFA-RELATED"/>
    <property type="match status" value="1"/>
</dbReference>
<protein>
    <submittedName>
        <fullName evidence="1">Transcriptional regulator</fullName>
    </submittedName>
</protein>
<dbReference type="EMBL" id="LELK01000004">
    <property type="protein sequence ID" value="KMM37557.1"/>
    <property type="molecule type" value="Genomic_DNA"/>
</dbReference>
<keyword evidence="2" id="KW-1185">Reference proteome</keyword>
<proteinExistence type="predicted"/>
<evidence type="ECO:0000313" key="2">
    <source>
        <dbReference type="Proteomes" id="UP000035996"/>
    </source>
</evidence>
<gene>
    <name evidence="1" type="ORF">AB986_17095</name>
</gene>